<accession>Q4SAE4</accession>
<feature type="compositionally biased region" description="Basic and acidic residues" evidence="5">
    <location>
        <begin position="812"/>
        <end position="823"/>
    </location>
</feature>
<dbReference type="PANTHER" id="PTHR12618:SF20">
    <property type="entry name" value="PHD AND RING FINGER DOMAIN-CONTAINING PROTEIN 1"/>
    <property type="match status" value="1"/>
</dbReference>
<dbReference type="OrthoDB" id="1935339at2759"/>
<feature type="compositionally biased region" description="Low complexity" evidence="5">
    <location>
        <begin position="493"/>
        <end position="509"/>
    </location>
</feature>
<feature type="region of interest" description="Disordered" evidence="5">
    <location>
        <begin position="1"/>
        <end position="41"/>
    </location>
</feature>
<feature type="compositionally biased region" description="Low complexity" evidence="5">
    <location>
        <begin position="518"/>
        <end position="529"/>
    </location>
</feature>
<dbReference type="KEGG" id="tng:GSTEN00021492G001"/>
<dbReference type="InterPro" id="IPR013083">
    <property type="entry name" value="Znf_RING/FYVE/PHD"/>
</dbReference>
<feature type="compositionally biased region" description="Basic residues" evidence="5">
    <location>
        <begin position="852"/>
        <end position="862"/>
    </location>
</feature>
<dbReference type="PROSITE" id="PS50089">
    <property type="entry name" value="ZF_RING_2"/>
    <property type="match status" value="1"/>
</dbReference>
<dbReference type="SMART" id="SM00184">
    <property type="entry name" value="RING"/>
    <property type="match status" value="2"/>
</dbReference>
<evidence type="ECO:0000256" key="1">
    <source>
        <dbReference type="ARBA" id="ARBA00022723"/>
    </source>
</evidence>
<protein>
    <submittedName>
        <fullName evidence="8">(spotted green pufferfish) hypothetical protein</fullName>
    </submittedName>
</protein>
<feature type="compositionally biased region" description="Low complexity" evidence="5">
    <location>
        <begin position="792"/>
        <end position="802"/>
    </location>
</feature>
<feature type="compositionally biased region" description="Polar residues" evidence="5">
    <location>
        <begin position="1032"/>
        <end position="1046"/>
    </location>
</feature>
<keyword evidence="3" id="KW-0862">Zinc</keyword>
<feature type="region of interest" description="Disordered" evidence="5">
    <location>
        <begin position="319"/>
        <end position="379"/>
    </location>
</feature>
<feature type="compositionally biased region" description="Basic and acidic residues" evidence="5">
    <location>
        <begin position="532"/>
        <end position="551"/>
    </location>
</feature>
<feature type="domain" description="PHD-type" evidence="6">
    <location>
        <begin position="175"/>
        <end position="225"/>
    </location>
</feature>
<proteinExistence type="predicted"/>
<dbReference type="InterPro" id="IPR019786">
    <property type="entry name" value="Zinc_finger_PHD-type_CS"/>
</dbReference>
<feature type="compositionally biased region" description="Basic and acidic residues" evidence="5">
    <location>
        <begin position="922"/>
        <end position="953"/>
    </location>
</feature>
<dbReference type="PANTHER" id="PTHR12618">
    <property type="entry name" value="PHD AND RING FINGER DOMAIN-CONTAINING PROTEIN 1"/>
    <property type="match status" value="1"/>
</dbReference>
<dbReference type="SUPFAM" id="SSF57850">
    <property type="entry name" value="RING/U-box"/>
    <property type="match status" value="1"/>
</dbReference>
<evidence type="ECO:0000259" key="7">
    <source>
        <dbReference type="PROSITE" id="PS50089"/>
    </source>
</evidence>
<feature type="compositionally biased region" description="Low complexity" evidence="5">
    <location>
        <begin position="772"/>
        <end position="783"/>
    </location>
</feature>
<evidence type="ECO:0000256" key="4">
    <source>
        <dbReference type="PROSITE-ProRule" id="PRU00175"/>
    </source>
</evidence>
<feature type="compositionally biased region" description="Basic residues" evidence="5">
    <location>
        <begin position="324"/>
        <end position="342"/>
    </location>
</feature>
<feature type="compositionally biased region" description="Basic and acidic residues" evidence="5">
    <location>
        <begin position="600"/>
        <end position="618"/>
    </location>
</feature>
<feature type="region of interest" description="Disordered" evidence="5">
    <location>
        <begin position="1070"/>
        <end position="1135"/>
    </location>
</feature>
<feature type="compositionally biased region" description="Basic and acidic residues" evidence="5">
    <location>
        <begin position="743"/>
        <end position="759"/>
    </location>
</feature>
<feature type="compositionally biased region" description="Basic and acidic residues" evidence="5">
    <location>
        <begin position="695"/>
        <end position="735"/>
    </location>
</feature>
<keyword evidence="1" id="KW-0479">Metal-binding</keyword>
<comment type="caution">
    <text evidence="8">The sequence shown here is derived from an EMBL/GenBank/DDBJ whole genome shotgun (WGS) entry which is preliminary data.</text>
</comment>
<feature type="compositionally biased region" description="Basic and acidic residues" evidence="5">
    <location>
        <begin position="637"/>
        <end position="671"/>
    </location>
</feature>
<dbReference type="CDD" id="cd16635">
    <property type="entry name" value="mRING-HC-C3HC3D_PHRF1"/>
    <property type="match status" value="1"/>
</dbReference>
<keyword evidence="2 4" id="KW-0863">Zinc-finger</keyword>
<organism evidence="8">
    <name type="scientific">Tetraodon nigroviridis</name>
    <name type="common">Spotted green pufferfish</name>
    <name type="synonym">Chelonodon nigroviridis</name>
    <dbReference type="NCBI Taxonomy" id="99883"/>
    <lineage>
        <taxon>Eukaryota</taxon>
        <taxon>Metazoa</taxon>
        <taxon>Chordata</taxon>
        <taxon>Craniata</taxon>
        <taxon>Vertebrata</taxon>
        <taxon>Euteleostomi</taxon>
        <taxon>Actinopterygii</taxon>
        <taxon>Neopterygii</taxon>
        <taxon>Teleostei</taxon>
        <taxon>Neoteleostei</taxon>
        <taxon>Acanthomorphata</taxon>
        <taxon>Eupercaria</taxon>
        <taxon>Tetraodontiformes</taxon>
        <taxon>Tetradontoidea</taxon>
        <taxon>Tetraodontidae</taxon>
        <taxon>Tetraodon</taxon>
    </lineage>
</organism>
<dbReference type="InterPro" id="IPR001841">
    <property type="entry name" value="Znf_RING"/>
</dbReference>
<feature type="compositionally biased region" description="Basic residues" evidence="5">
    <location>
        <begin position="353"/>
        <end position="372"/>
    </location>
</feature>
<dbReference type="PROSITE" id="PS50016">
    <property type="entry name" value="ZF_PHD_2"/>
    <property type="match status" value="1"/>
</dbReference>
<dbReference type="Pfam" id="PF00628">
    <property type="entry name" value="PHD"/>
    <property type="match status" value="1"/>
</dbReference>
<feature type="compositionally biased region" description="Polar residues" evidence="5">
    <location>
        <begin position="954"/>
        <end position="964"/>
    </location>
</feature>
<dbReference type="InterPro" id="IPR019787">
    <property type="entry name" value="Znf_PHD-finger"/>
</dbReference>
<name>Q4SAE4_TETNG</name>
<evidence type="ECO:0000256" key="5">
    <source>
        <dbReference type="SAM" id="MobiDB-lite"/>
    </source>
</evidence>
<dbReference type="Pfam" id="PF23030">
    <property type="entry name" value="SCAF11-like_C"/>
    <property type="match status" value="2"/>
</dbReference>
<feature type="non-terminal residue" evidence="8">
    <location>
        <position position="1309"/>
    </location>
</feature>
<evidence type="ECO:0000256" key="3">
    <source>
        <dbReference type="ARBA" id="ARBA00022833"/>
    </source>
</evidence>
<dbReference type="CDD" id="cd15536">
    <property type="entry name" value="PHD_PHRF1"/>
    <property type="match status" value="1"/>
</dbReference>
<evidence type="ECO:0000313" key="8">
    <source>
        <dbReference type="EMBL" id="CAG02388.1"/>
    </source>
</evidence>
<evidence type="ECO:0000256" key="2">
    <source>
        <dbReference type="ARBA" id="ARBA00022771"/>
    </source>
</evidence>
<dbReference type="SMART" id="SM00249">
    <property type="entry name" value="PHD"/>
    <property type="match status" value="1"/>
</dbReference>
<gene>
    <name evidence="8" type="ORF">GSTENG00021492001</name>
</gene>
<sequence>DSDDVEEESEGESNSGEDDGEEEEEEEEANEDDDDDDDDDGIIAMVYLGCQIFRHRSFLQPTTQFLSDEEEDAKAEDETFGRTAGDLAGMSSDEDSDKCPICLNSFISQLVATPENCEHYFCLDCILEWTKNANSCPIDRITFNNIYLRKSYGGKVEKMKPVKSPEERVDVDLEHTNCEVCGGSDREDRLLLCDSCDAGYHMECLTPSLDTVPVEEWFCPECVANNRHLRSSAEGLNDTESLPSTARHATRRHQAAGTTRAIARTQQSERVRANVNRHRITQARTSQLAPTYLIQSTWLDETINAVIAGLNSSVYMRDLTPRATHSRRSTTKRRKTVKRKKTSSGSNKTASKGVKRKKRRGRTTKSRKKLALKKTTTPRSRIATSLGMAKDKKGSSLPTVYRPSEQTLSGMRADIGAASLSIYGDPFDLDPFVDQDEEVQEAHASSVLEAKRRGISRSALRSHQPVARPVTASFSSSFSSSSAGLSANHPHHTASSSSTSTVSFRINSSGNSWHSRRLSMGSSSGSSSSIREVGKEKKDEARKKQLRRDKQMLLASRTLGNKEEDGDSIYDPFNPTQSDSSSSEDEAESRRLGGSSQNTAHDRRAASSEKDTDTKEETQELVISEEESSRTSLQDKVSMEVRRSKVEKVSRAEDTETEKQTPCDHKVKQESVEELSTNAVNPSTFLKNDSSASNKKTEKAKTRNEFASKSPTRDFSQKVFHSLKEQRTGSSETHRGGRLAHNSSDHAIKEKGENKDRKPSSGHSRVRKRGSARSSSESSSSDSPNRTHSRQSRSSSSSGSRECSQRRKHNPRSTEERTVKDNRCGPSRSESPPELCCESRSRGSTCPSPLKSHSRSRSRSRERRKDKTRPQQPASTSRHQGEPKSKPSRGLRSRSRSKERRKEEESSKSSQKTSSFCVPSSKDVKEAQAKKREDIVPNKEDKGTAGKKQEAQSKDLSANSQAATPATHKKRALLKEIKREKPPTFDIFEESAGAKAVKEEESDICGLMAVKKEEDYKGFKTEACEIPIFKSEASSPESCPSVTLVSPLTEPGGLQDPLDQLQPALLACAAQPDPAEQTVAMRQETQQPSDSDDDFNVDVMLDSLQYEKPGTTGERSEQRSEAAVEGGTASVSKSKNQVKRVTWNIQEPEGPQPEKSPSKLALYKLKLKQEGVRRPSTGQNSSQYLKKLHMQERAVEEVKLAIKPFYQRRDINKDEYKEILRKAVQKVGLGLSKTHEIWLHIIKYSDIYFFCYGDQVCHSKSGEINPMKVGNLVRAYVDKYKHARKHKKGEDTVKIQGVQTEALKPSGSP</sequence>
<evidence type="ECO:0000259" key="6">
    <source>
        <dbReference type="PROSITE" id="PS50016"/>
    </source>
</evidence>
<dbReference type="EMBL" id="CAAE01014688">
    <property type="protein sequence ID" value="CAG02388.1"/>
    <property type="molecule type" value="Genomic_DNA"/>
</dbReference>
<feature type="compositionally biased region" description="Polar residues" evidence="5">
    <location>
        <begin position="674"/>
        <end position="694"/>
    </location>
</feature>
<feature type="region of interest" description="Disordered" evidence="5">
    <location>
        <begin position="234"/>
        <end position="261"/>
    </location>
</feature>
<reference evidence="8" key="1">
    <citation type="journal article" date="2004" name="Nature">
        <title>Genome duplication in the teleost fish Tetraodon nigroviridis reveals the early vertebrate proto-karyotype.</title>
        <authorList>
            <person name="Jaillon O."/>
            <person name="Aury J.-M."/>
            <person name="Brunet F."/>
            <person name="Petit J.-L."/>
            <person name="Stange-Thomann N."/>
            <person name="Mauceli E."/>
            <person name="Bouneau L."/>
            <person name="Fischer C."/>
            <person name="Ozouf-Costaz C."/>
            <person name="Bernot A."/>
            <person name="Nicaud S."/>
            <person name="Jaffe D."/>
            <person name="Fisher S."/>
            <person name="Lutfalla G."/>
            <person name="Dossat C."/>
            <person name="Segurens B."/>
            <person name="Dasilva C."/>
            <person name="Salanoubat M."/>
            <person name="Levy M."/>
            <person name="Boudet N."/>
            <person name="Castellano S."/>
            <person name="Anthouard V."/>
            <person name="Jubin C."/>
            <person name="Castelli V."/>
            <person name="Katinka M."/>
            <person name="Vacherie B."/>
            <person name="Biemont C."/>
            <person name="Skalli Z."/>
            <person name="Cattolico L."/>
            <person name="Poulain J."/>
            <person name="De Berardinis V."/>
            <person name="Cruaud C."/>
            <person name="Duprat S."/>
            <person name="Brottier P."/>
            <person name="Coutanceau J.-P."/>
            <person name="Gouzy J."/>
            <person name="Parra G."/>
            <person name="Lardier G."/>
            <person name="Chapple C."/>
            <person name="McKernan K.J."/>
            <person name="McEwan P."/>
            <person name="Bosak S."/>
            <person name="Kellis M."/>
            <person name="Volff J.-N."/>
            <person name="Guigo R."/>
            <person name="Zody M.C."/>
            <person name="Mesirov J."/>
            <person name="Lindblad-Toh K."/>
            <person name="Birren B."/>
            <person name="Nusbaum C."/>
            <person name="Kahn D."/>
            <person name="Robinson-Rechavi M."/>
            <person name="Laudet V."/>
            <person name="Schachter V."/>
            <person name="Quetier F."/>
            <person name="Saurin W."/>
            <person name="Scarpelli C."/>
            <person name="Wincker P."/>
            <person name="Lander E.S."/>
            <person name="Weissenbach J."/>
            <person name="Roest Crollius H."/>
        </authorList>
    </citation>
    <scope>NUCLEOTIDE SEQUENCE [LARGE SCALE GENOMIC DNA]</scope>
</reference>
<dbReference type="Gene3D" id="3.30.40.10">
    <property type="entry name" value="Zinc/RING finger domain, C3HC4 (zinc finger)"/>
    <property type="match status" value="2"/>
</dbReference>
<dbReference type="Pfam" id="PF13639">
    <property type="entry name" value="zf-RING_2"/>
    <property type="match status" value="1"/>
</dbReference>
<dbReference type="SUPFAM" id="SSF57903">
    <property type="entry name" value="FYVE/PHD zinc finger"/>
    <property type="match status" value="1"/>
</dbReference>
<reference evidence="8" key="2">
    <citation type="submission" date="2004-02" db="EMBL/GenBank/DDBJ databases">
        <authorList>
            <consortium name="Genoscope"/>
            <consortium name="Whitehead Institute Centre for Genome Research"/>
        </authorList>
    </citation>
    <scope>NUCLEOTIDE SEQUENCE</scope>
</reference>
<dbReference type="InterPro" id="IPR001965">
    <property type="entry name" value="Znf_PHD"/>
</dbReference>
<dbReference type="PROSITE" id="PS01359">
    <property type="entry name" value="ZF_PHD_1"/>
    <property type="match status" value="1"/>
</dbReference>
<dbReference type="InterPro" id="IPR057031">
    <property type="entry name" value="SFR19-like_C"/>
</dbReference>
<feature type="compositionally biased region" description="Basic residues" evidence="5">
    <location>
        <begin position="886"/>
        <end position="899"/>
    </location>
</feature>
<feature type="region of interest" description="Disordered" evidence="5">
    <location>
        <begin position="1032"/>
        <end position="1058"/>
    </location>
</feature>
<feature type="region of interest" description="Disordered" evidence="5">
    <location>
        <begin position="67"/>
        <end position="91"/>
    </location>
</feature>
<dbReference type="InterPro" id="IPR017907">
    <property type="entry name" value="Znf_RING_CS"/>
</dbReference>
<dbReference type="InterPro" id="IPR011011">
    <property type="entry name" value="Znf_FYVE_PHD"/>
</dbReference>
<dbReference type="GO" id="GO:0008270">
    <property type="term" value="F:zinc ion binding"/>
    <property type="evidence" value="ECO:0007669"/>
    <property type="project" value="UniProtKB-KW"/>
</dbReference>
<dbReference type="PROSITE" id="PS00518">
    <property type="entry name" value="ZF_RING_1"/>
    <property type="match status" value="1"/>
</dbReference>
<feature type="domain" description="RING-type" evidence="7">
    <location>
        <begin position="99"/>
        <end position="140"/>
    </location>
</feature>
<dbReference type="InterPro" id="IPR047157">
    <property type="entry name" value="PHRF1/Atg35"/>
</dbReference>
<feature type="region of interest" description="Disordered" evidence="5">
    <location>
        <begin position="478"/>
        <end position="978"/>
    </location>
</feature>